<accession>A0AA37V1T8</accession>
<gene>
    <name evidence="3" type="ORF">rosag_32830</name>
</gene>
<dbReference type="Pfam" id="PF07452">
    <property type="entry name" value="CHRD"/>
    <property type="match status" value="1"/>
</dbReference>
<dbReference type="PROSITE" id="PS50933">
    <property type="entry name" value="CHRD"/>
    <property type="match status" value="1"/>
</dbReference>
<dbReference type="Proteomes" id="UP001161325">
    <property type="component" value="Unassembled WGS sequence"/>
</dbReference>
<dbReference type="EMBL" id="BRXS01000005">
    <property type="protein sequence ID" value="GLC26770.1"/>
    <property type="molecule type" value="Genomic_DNA"/>
</dbReference>
<dbReference type="InterPro" id="IPR010895">
    <property type="entry name" value="CHRD"/>
</dbReference>
<comment type="caution">
    <text evidence="3">The sequence shown here is derived from an EMBL/GenBank/DDBJ whole genome shotgun (WGS) entry which is preliminary data.</text>
</comment>
<dbReference type="RefSeq" id="WP_284351224.1">
    <property type="nucleotide sequence ID" value="NZ_BRXS01000005.1"/>
</dbReference>
<feature type="domain" description="CHRD" evidence="2">
    <location>
        <begin position="36"/>
        <end position="170"/>
    </location>
</feature>
<dbReference type="AlphaFoldDB" id="A0AA37V1T8"/>
<keyword evidence="4" id="KW-1185">Reference proteome</keyword>
<evidence type="ECO:0000313" key="4">
    <source>
        <dbReference type="Proteomes" id="UP001161325"/>
    </source>
</evidence>
<evidence type="ECO:0000259" key="2">
    <source>
        <dbReference type="PROSITE" id="PS50933"/>
    </source>
</evidence>
<feature type="signal peptide" evidence="1">
    <location>
        <begin position="1"/>
        <end position="17"/>
    </location>
</feature>
<organism evidence="3 4">
    <name type="scientific">Roseisolibacter agri</name>
    <dbReference type="NCBI Taxonomy" id="2014610"/>
    <lineage>
        <taxon>Bacteria</taxon>
        <taxon>Pseudomonadati</taxon>
        <taxon>Gemmatimonadota</taxon>
        <taxon>Gemmatimonadia</taxon>
        <taxon>Gemmatimonadales</taxon>
        <taxon>Gemmatimonadaceae</taxon>
        <taxon>Roseisolibacter</taxon>
    </lineage>
</organism>
<sequence length="170" mass="17188">MFHPFPRVRTLSLLATAAVVLGSAACSDDDDPVVASDPVFVATLTGANERPNPVTTTATGTATVTVRGGTASYVVTYSGINGTPTGSHIHAPGSASQTAGVIVDFPRTTATASTGTLTGTFTAADIRAPAGQTPMSMDSLVALMRTGNAYVNVHTSVNAGGEIRGQLNPR</sequence>
<reference evidence="3" key="1">
    <citation type="submission" date="2022-08" db="EMBL/GenBank/DDBJ databases">
        <title>Draft genome sequencing of Roseisolibacter agri AW1220.</title>
        <authorList>
            <person name="Tobiishi Y."/>
            <person name="Tonouchi A."/>
        </authorList>
    </citation>
    <scope>NUCLEOTIDE SEQUENCE</scope>
    <source>
        <strain evidence="3">AW1220</strain>
    </source>
</reference>
<evidence type="ECO:0000313" key="3">
    <source>
        <dbReference type="EMBL" id="GLC26770.1"/>
    </source>
</evidence>
<evidence type="ECO:0000256" key="1">
    <source>
        <dbReference type="SAM" id="SignalP"/>
    </source>
</evidence>
<name>A0AA37V1T8_9BACT</name>
<dbReference type="PROSITE" id="PS51257">
    <property type="entry name" value="PROKAR_LIPOPROTEIN"/>
    <property type="match status" value="1"/>
</dbReference>
<keyword evidence="1" id="KW-0732">Signal</keyword>
<feature type="chain" id="PRO_5041329964" evidence="1">
    <location>
        <begin position="18"/>
        <end position="170"/>
    </location>
</feature>
<dbReference type="SMART" id="SM00754">
    <property type="entry name" value="CHRD"/>
    <property type="match status" value="1"/>
</dbReference>
<protein>
    <submittedName>
        <fullName evidence="3">CHRD domain-containing protein</fullName>
    </submittedName>
</protein>
<proteinExistence type="predicted"/>